<evidence type="ECO:0000256" key="2">
    <source>
        <dbReference type="ARBA" id="ARBA00022630"/>
    </source>
</evidence>
<protein>
    <submittedName>
        <fullName evidence="10">2,4-dichlorophenol 6-monooxygenase</fullName>
    </submittedName>
</protein>
<dbReference type="GO" id="GO:0004497">
    <property type="term" value="F:monooxygenase activity"/>
    <property type="evidence" value="ECO:0007669"/>
    <property type="project" value="UniProtKB-KW"/>
</dbReference>
<dbReference type="InterPro" id="IPR001128">
    <property type="entry name" value="Cyt_P450"/>
</dbReference>
<keyword evidence="5" id="KW-0560">Oxidoreductase</keyword>
<comment type="similarity">
    <text evidence="1">Belongs to the cytochrome P450 family.</text>
</comment>
<dbReference type="Gene3D" id="3.40.30.120">
    <property type="match status" value="1"/>
</dbReference>
<sequence>MAALECLRDIGLDRDVEQGDYETASPCQPADIPQTLLEPILIRHATHNKFQVRFDTVLSSFTKDEKTGRIIATLKDKFSNLEYKVGTKYLFGADGAQSQVVKQLDLPLERKPGQGLAINVLVKADLSHLVKHRKGNLHWVMQPDKEHPEFGWMGIVRMVKPWDEWMFIFFPNRDCDPNIQVSKEEYLQRVRDFIGDDTQAEILNISKWFVNEIVAERYSDGSYIHCLGDAVHRHPPMNGLGSNTCIQDAFNLAWKVAYVEKGIASPALLDTYSTERQPVGKSIITRANDAFRDHFHVWDAMGALPDKVEDRRKIVDELGSASLQGEARRRRFRDVITQTSHEFHGLGIEMGQRYSGPGIYDADEPAPYSHVGKAADDPILYYDASTYPGCRLPHVWLNTSIPSEPVSTIDLAGHGKFVLFTGIGGEAWKTAAKDVSENLGVPLDVHVIGYRQQWEDFYFDWQRVRGVEDSGAVLVRPDRPPNIVPLFITRGDHMTMECQSPSWREKRTVVTRNLNPKSLDEKHFRVQETEAVILMNRLLDDPSNFYSYSRLYASSVASILAWGFRATTLDSFWYKDVSAMIEKWLEAIEPGATPPVDLIPWLWYIPGKWKSRVYKMRDHMDKVWSQARAMVDDRRARGDRRECMIDMKLDEYEKNGWPMSQHAFNNLFGELMEAGADTTANQILTLILALAKYPQFQDKARVEIDAVCGTERAPVFSDFPKMPYVNAIVKEGLRWRPTSDLGLPHTVTKDDYYDGMLIPKGSTIFVGVWAMHHDKDYYGSHDTFDPDRYLSHTKLANEYAGGPDYEKRDKSIPQKYHMEL</sequence>
<reference evidence="10 11" key="1">
    <citation type="journal article" date="2019" name="Microbiol. Resour. Announc.">
        <title>High-quality draft genome sequence of Fusarium oxysporum f. sp. cubense strain 160527, a causal agent of Panama disease.</title>
        <authorList>
            <person name="Asai S."/>
            <person name="Ayukawa Y."/>
            <person name="Gan P."/>
            <person name="Masuda S."/>
            <person name="Komatsu K."/>
            <person name="Shirasu K."/>
            <person name="Arie T."/>
        </authorList>
    </citation>
    <scope>NUCLEOTIDE SEQUENCE [LARGE SCALE GENOMIC DNA]</scope>
    <source>
        <strain evidence="10 11">160527</strain>
    </source>
</reference>
<comment type="caution">
    <text evidence="10">The sequence shown here is derived from an EMBL/GenBank/DDBJ whole genome shotgun (WGS) entry which is preliminary data.</text>
</comment>
<dbReference type="SUPFAM" id="SSF51905">
    <property type="entry name" value="FAD/NAD(P)-binding domain"/>
    <property type="match status" value="1"/>
</dbReference>
<gene>
    <name evidence="10" type="primary">tfdB-0</name>
    <name evidence="10" type="ORF">Focb16_v011195</name>
</gene>
<dbReference type="Gene3D" id="3.50.50.60">
    <property type="entry name" value="FAD/NAD(P)-binding domain"/>
    <property type="match status" value="1"/>
</dbReference>
<dbReference type="Pfam" id="PF21274">
    <property type="entry name" value="Rng_hyd_C"/>
    <property type="match status" value="1"/>
</dbReference>
<organism evidence="10 11">
    <name type="scientific">Fusarium oxysporum f. sp. cubense</name>
    <dbReference type="NCBI Taxonomy" id="61366"/>
    <lineage>
        <taxon>Eukaryota</taxon>
        <taxon>Fungi</taxon>
        <taxon>Dikarya</taxon>
        <taxon>Ascomycota</taxon>
        <taxon>Pezizomycotina</taxon>
        <taxon>Sordariomycetes</taxon>
        <taxon>Hypocreomycetidae</taxon>
        <taxon>Hypocreales</taxon>
        <taxon>Nectriaceae</taxon>
        <taxon>Fusarium</taxon>
        <taxon>Fusarium oxysporum species complex</taxon>
    </lineage>
</organism>
<evidence type="ECO:0000313" key="11">
    <source>
        <dbReference type="Proteomes" id="UP000320707"/>
    </source>
</evidence>
<dbReference type="GO" id="GO:0016705">
    <property type="term" value="F:oxidoreductase activity, acting on paired donors, with incorporation or reduction of molecular oxygen"/>
    <property type="evidence" value="ECO:0007669"/>
    <property type="project" value="InterPro"/>
</dbReference>
<feature type="domain" description="FAD-binding" evidence="9">
    <location>
        <begin position="19"/>
        <end position="286"/>
    </location>
</feature>
<dbReference type="InterPro" id="IPR050364">
    <property type="entry name" value="Cytochrome_P450_fung"/>
</dbReference>
<dbReference type="InterPro" id="IPR036396">
    <property type="entry name" value="Cyt_P450_sf"/>
</dbReference>
<dbReference type="InterPro" id="IPR036188">
    <property type="entry name" value="FAD/NAD-bd_sf"/>
</dbReference>
<dbReference type="AlphaFoldDB" id="A0A559L2V3"/>
<dbReference type="Pfam" id="PF00067">
    <property type="entry name" value="p450"/>
    <property type="match status" value="1"/>
</dbReference>
<feature type="compositionally biased region" description="Basic and acidic residues" evidence="8">
    <location>
        <begin position="804"/>
        <end position="820"/>
    </location>
</feature>
<dbReference type="Pfam" id="PF01494">
    <property type="entry name" value="FAD_binding_3"/>
    <property type="match status" value="1"/>
</dbReference>
<dbReference type="Proteomes" id="UP000320707">
    <property type="component" value="Unassembled WGS sequence"/>
</dbReference>
<evidence type="ECO:0000256" key="5">
    <source>
        <dbReference type="ARBA" id="ARBA00023002"/>
    </source>
</evidence>
<evidence type="ECO:0000256" key="8">
    <source>
        <dbReference type="SAM" id="MobiDB-lite"/>
    </source>
</evidence>
<keyword evidence="6" id="KW-0408">Iron</keyword>
<feature type="region of interest" description="Disordered" evidence="8">
    <location>
        <begin position="801"/>
        <end position="820"/>
    </location>
</feature>
<dbReference type="EMBL" id="SRMI01000007">
    <property type="protein sequence ID" value="TVY67045.1"/>
    <property type="molecule type" value="Genomic_DNA"/>
</dbReference>
<dbReference type="GO" id="GO:0020037">
    <property type="term" value="F:heme binding"/>
    <property type="evidence" value="ECO:0007669"/>
    <property type="project" value="InterPro"/>
</dbReference>
<dbReference type="PRINTS" id="PR00420">
    <property type="entry name" value="RNGMNOXGNASE"/>
</dbReference>
<dbReference type="InterPro" id="IPR002938">
    <property type="entry name" value="FAD-bd"/>
</dbReference>
<evidence type="ECO:0000256" key="3">
    <source>
        <dbReference type="ARBA" id="ARBA00022723"/>
    </source>
</evidence>
<dbReference type="Gene3D" id="1.10.630.10">
    <property type="entry name" value="Cytochrome P450"/>
    <property type="match status" value="1"/>
</dbReference>
<evidence type="ECO:0000259" key="9">
    <source>
        <dbReference type="Pfam" id="PF01494"/>
    </source>
</evidence>
<dbReference type="Gene3D" id="3.30.9.10">
    <property type="entry name" value="D-Amino Acid Oxidase, subunit A, domain 2"/>
    <property type="match status" value="1"/>
</dbReference>
<keyword evidence="7 10" id="KW-0503">Monooxygenase</keyword>
<dbReference type="GO" id="GO:0005506">
    <property type="term" value="F:iron ion binding"/>
    <property type="evidence" value="ECO:0007669"/>
    <property type="project" value="InterPro"/>
</dbReference>
<evidence type="ECO:0000256" key="1">
    <source>
        <dbReference type="ARBA" id="ARBA00010617"/>
    </source>
</evidence>
<dbReference type="SUPFAM" id="SSF48264">
    <property type="entry name" value="Cytochrome P450"/>
    <property type="match status" value="1"/>
</dbReference>
<evidence type="ECO:0000256" key="7">
    <source>
        <dbReference type="ARBA" id="ARBA00023033"/>
    </source>
</evidence>
<keyword evidence="4" id="KW-0274">FAD</keyword>
<proteinExistence type="inferred from homology"/>
<keyword evidence="2" id="KW-0285">Flavoprotein</keyword>
<evidence type="ECO:0000313" key="10">
    <source>
        <dbReference type="EMBL" id="TVY67045.1"/>
    </source>
</evidence>
<name>A0A559L2V3_FUSOC</name>
<dbReference type="GO" id="GO:0071949">
    <property type="term" value="F:FAD binding"/>
    <property type="evidence" value="ECO:0007669"/>
    <property type="project" value="InterPro"/>
</dbReference>
<evidence type="ECO:0000256" key="4">
    <source>
        <dbReference type="ARBA" id="ARBA00022827"/>
    </source>
</evidence>
<accession>A0A559L2V3</accession>
<evidence type="ECO:0000256" key="6">
    <source>
        <dbReference type="ARBA" id="ARBA00023004"/>
    </source>
</evidence>
<dbReference type="PANTHER" id="PTHR46300">
    <property type="entry name" value="P450, PUTATIVE (EUROFUNG)-RELATED-RELATED"/>
    <property type="match status" value="1"/>
</dbReference>
<dbReference type="PANTHER" id="PTHR46300:SF2">
    <property type="entry name" value="CYTOCHROME P450 MONOOXYGENASE ALNH-RELATED"/>
    <property type="match status" value="1"/>
</dbReference>
<keyword evidence="3" id="KW-0479">Metal-binding</keyword>